<comment type="caution">
    <text evidence="1">The sequence shown here is derived from an EMBL/GenBank/DDBJ whole genome shotgun (WGS) entry which is preliminary data.</text>
</comment>
<gene>
    <name evidence="1" type="ORF">BG846_02132</name>
</gene>
<name>A0A1Y2NXE6_STRFR</name>
<accession>A0A1Y2NXE6</accession>
<dbReference type="PANTHER" id="PTHR34704:SF1">
    <property type="entry name" value="ATPASE"/>
    <property type="match status" value="1"/>
</dbReference>
<dbReference type="Gene3D" id="3.40.50.300">
    <property type="entry name" value="P-loop containing nucleotide triphosphate hydrolases"/>
    <property type="match status" value="1"/>
</dbReference>
<dbReference type="GeneID" id="91406043"/>
<dbReference type="RefSeq" id="WP_051839076.1">
    <property type="nucleotide sequence ID" value="NZ_CP023696.1"/>
</dbReference>
<proteinExistence type="predicted"/>
<protein>
    <submittedName>
        <fullName evidence="1">Uncharacterized protein</fullName>
    </submittedName>
</protein>
<evidence type="ECO:0000313" key="2">
    <source>
        <dbReference type="Proteomes" id="UP000194318"/>
    </source>
</evidence>
<dbReference type="SUPFAM" id="SSF46785">
    <property type="entry name" value="Winged helix' DNA-binding domain"/>
    <property type="match status" value="1"/>
</dbReference>
<dbReference type="InterPro" id="IPR036390">
    <property type="entry name" value="WH_DNA-bd_sf"/>
</dbReference>
<dbReference type="SUPFAM" id="SSF52540">
    <property type="entry name" value="P-loop containing nucleoside triphosphate hydrolases"/>
    <property type="match status" value="1"/>
</dbReference>
<reference evidence="1 2" key="1">
    <citation type="submission" date="2016-09" db="EMBL/GenBank/DDBJ databases">
        <title>Streptomyces fradiae DSM40063, a candidate organism with high potential of specific P450 cytochromes.</title>
        <authorList>
            <person name="Grumaz C."/>
            <person name="Vainshtein Y."/>
            <person name="Kirstahler P."/>
            <person name="Sohn K."/>
        </authorList>
    </citation>
    <scope>NUCLEOTIDE SEQUENCE [LARGE SCALE GENOMIC DNA]</scope>
    <source>
        <strain evidence="1 2">DSM 40063</strain>
    </source>
</reference>
<dbReference type="AlphaFoldDB" id="A0A1Y2NXE6"/>
<dbReference type="InterPro" id="IPR027417">
    <property type="entry name" value="P-loop_NTPase"/>
</dbReference>
<sequence>MGALITPVARPQRLHDREAEWDRLVAFVDDPRPGPAVGVVTGPRGHGKSYLLKALAQATGGFYYAGQEAAQAETLRAIARRYAHHAGLPHAPHWSGWPEALRDLAATGGGPAALVVLDGLPDLVRQSPGLPAAVAEVRRRLGTGPDGPSRLRLLLCGSTTPVMSRLLSASAGWVDEVVEVAPLDYRRARALWGVDDAALALRVHAVVGSGAAWRFDPAGDRPPTGPADFDRWVRTGVLDPRLPLFWRAGHLLDRVPDPWDAACHSTVAALATGRTTPGEIADFLDRPATDVPHILSHLEERGLVHGEPDAFQTGLVHYRIVEPLLAFDHAVIRPHRPDLADAGPREIGAFWREMRPVFERDVAGPHFARTCREWAARFAPPGTFAGTPVSALAGCAPRVSGHEPSGHESARVDVVVRGGRGHRPGPLLSIGLTSWADRMDTAHLDRLRGHLAHLAALGEDTGRTRLVCYGAAGFGRGLREAEADGEVVLVSPERLYGEDRRPAGGEG</sequence>
<evidence type="ECO:0000313" key="1">
    <source>
        <dbReference type="EMBL" id="OSY52202.1"/>
    </source>
</evidence>
<dbReference type="Proteomes" id="UP000194318">
    <property type="component" value="Unassembled WGS sequence"/>
</dbReference>
<dbReference type="EMBL" id="MIFZ01000190">
    <property type="protein sequence ID" value="OSY52202.1"/>
    <property type="molecule type" value="Genomic_DNA"/>
</dbReference>
<dbReference type="PANTHER" id="PTHR34704">
    <property type="entry name" value="ATPASE"/>
    <property type="match status" value="1"/>
</dbReference>
<organism evidence="1 2">
    <name type="scientific">Streptomyces fradiae ATCC 10745 = DSM 40063</name>
    <dbReference type="NCBI Taxonomy" id="1319510"/>
    <lineage>
        <taxon>Bacteria</taxon>
        <taxon>Bacillati</taxon>
        <taxon>Actinomycetota</taxon>
        <taxon>Actinomycetes</taxon>
        <taxon>Kitasatosporales</taxon>
        <taxon>Streptomycetaceae</taxon>
        <taxon>Streptomyces</taxon>
    </lineage>
</organism>